<dbReference type="GO" id="GO:0008654">
    <property type="term" value="P:phospholipid biosynthetic process"/>
    <property type="evidence" value="ECO:0007669"/>
    <property type="project" value="InterPro"/>
</dbReference>
<dbReference type="AlphaFoldDB" id="A0A1G6TSX6"/>
<dbReference type="Proteomes" id="UP000324021">
    <property type="component" value="Unassembled WGS sequence"/>
</dbReference>
<dbReference type="GO" id="GO:0016020">
    <property type="term" value="C:membrane"/>
    <property type="evidence" value="ECO:0007669"/>
    <property type="project" value="InterPro"/>
</dbReference>
<keyword evidence="3" id="KW-0472">Membrane</keyword>
<organism evidence="4 5">
    <name type="scientific">Natrinema hispanicum</name>
    <dbReference type="NCBI Taxonomy" id="392421"/>
    <lineage>
        <taxon>Archaea</taxon>
        <taxon>Methanobacteriati</taxon>
        <taxon>Methanobacteriota</taxon>
        <taxon>Stenosarchaea group</taxon>
        <taxon>Halobacteria</taxon>
        <taxon>Halobacteriales</taxon>
        <taxon>Natrialbaceae</taxon>
        <taxon>Natrinema</taxon>
    </lineage>
</organism>
<keyword evidence="3" id="KW-0812">Transmembrane</keyword>
<dbReference type="InterPro" id="IPR000462">
    <property type="entry name" value="CDP-OH_P_trans"/>
</dbReference>
<reference evidence="4 5" key="1">
    <citation type="submission" date="2016-10" db="EMBL/GenBank/DDBJ databases">
        <authorList>
            <person name="Varghese N."/>
            <person name="Submissions S."/>
        </authorList>
    </citation>
    <scope>NUCLEOTIDE SEQUENCE [LARGE SCALE GENOMIC DNA]</scope>
    <source>
        <strain evidence="4 5">CDM_1</strain>
    </source>
</reference>
<dbReference type="GO" id="GO:0016780">
    <property type="term" value="F:phosphotransferase activity, for other substituted phosphate groups"/>
    <property type="evidence" value="ECO:0007669"/>
    <property type="project" value="InterPro"/>
</dbReference>
<evidence type="ECO:0000313" key="4">
    <source>
        <dbReference type="EMBL" id="SDD32014.1"/>
    </source>
</evidence>
<dbReference type="Pfam" id="PF01066">
    <property type="entry name" value="CDP-OH_P_transf"/>
    <property type="match status" value="1"/>
</dbReference>
<accession>A0A1G6TSX6</accession>
<evidence type="ECO:0000256" key="2">
    <source>
        <dbReference type="RuleBase" id="RU003750"/>
    </source>
</evidence>
<evidence type="ECO:0000313" key="5">
    <source>
        <dbReference type="Proteomes" id="UP000324021"/>
    </source>
</evidence>
<evidence type="ECO:0000256" key="1">
    <source>
        <dbReference type="ARBA" id="ARBA00022679"/>
    </source>
</evidence>
<comment type="similarity">
    <text evidence="2">Belongs to the CDP-alcohol phosphatidyltransferase class-I family.</text>
</comment>
<dbReference type="InterPro" id="IPR048254">
    <property type="entry name" value="CDP_ALCOHOL_P_TRANSF_CS"/>
</dbReference>
<dbReference type="Gene3D" id="1.20.120.1760">
    <property type="match status" value="1"/>
</dbReference>
<name>A0A1G6TSX6_9EURY</name>
<dbReference type="RefSeq" id="WP_149782385.1">
    <property type="nucleotide sequence ID" value="NZ_FMZP01000018.1"/>
</dbReference>
<feature type="transmembrane region" description="Helical" evidence="3">
    <location>
        <begin position="211"/>
        <end position="231"/>
    </location>
</feature>
<sequence>MTSELREAIRGVRDRLKLADRRVVNTTDRTNVFRQITGADYISLGALFVGWASALLFVRGEPNWALLAMFGAFCLDKADGWYARRTGTSSPFGRQVDSFIDIFAYLVPAVLLYHFVLAPSVFASLIVGFLVLAFGGLRLVRHNNDGFGSDDGASYYHGTTVVHTNLVVVANYFVATFVGGWNGWLAGLLICAACPLMVSDYKAYKTDVSHALAGLAAVVAAGLALALEFGYL</sequence>
<dbReference type="EMBL" id="FMZP01000018">
    <property type="protein sequence ID" value="SDD32014.1"/>
    <property type="molecule type" value="Genomic_DNA"/>
</dbReference>
<evidence type="ECO:0000256" key="3">
    <source>
        <dbReference type="SAM" id="Phobius"/>
    </source>
</evidence>
<feature type="transmembrane region" description="Helical" evidence="3">
    <location>
        <begin position="181"/>
        <end position="199"/>
    </location>
</feature>
<keyword evidence="1 2" id="KW-0808">Transferase</keyword>
<dbReference type="InterPro" id="IPR043130">
    <property type="entry name" value="CDP-OH_PTrfase_TM_dom"/>
</dbReference>
<feature type="transmembrane region" description="Helical" evidence="3">
    <location>
        <begin position="121"/>
        <end position="140"/>
    </location>
</feature>
<proteinExistence type="inferred from homology"/>
<keyword evidence="3" id="KW-1133">Transmembrane helix</keyword>
<gene>
    <name evidence="4" type="ORF">SAMN05192552_101857</name>
</gene>
<dbReference type="PROSITE" id="PS00379">
    <property type="entry name" value="CDP_ALCOHOL_P_TRANSF"/>
    <property type="match status" value="1"/>
</dbReference>
<feature type="transmembrane region" description="Helical" evidence="3">
    <location>
        <begin position="39"/>
        <end position="58"/>
    </location>
</feature>
<protein>
    <submittedName>
        <fullName evidence="4">CDP-diacylglycerol---serine O-phosphatidyltransferase</fullName>
    </submittedName>
</protein>